<feature type="transmembrane region" description="Helical" evidence="1">
    <location>
        <begin position="49"/>
        <end position="69"/>
    </location>
</feature>
<proteinExistence type="predicted"/>
<sequence length="115" mass="12776">MDPGLSSFEEFWPSYLREHARPATRAVHIGGTWVAAAVLLAGLALGPWWLLLLAPVVGYGCAWLSHMLIERNRPATFTYPLWSLRGDLRLAWMAATGRLGTELRRHGIAASPNRL</sequence>
<dbReference type="Pfam" id="PF06127">
    <property type="entry name" value="Mpo1-like"/>
    <property type="match status" value="1"/>
</dbReference>
<dbReference type="RefSeq" id="WP_290317629.1">
    <property type="nucleotide sequence ID" value="NZ_JAUFPN010000153.1"/>
</dbReference>
<dbReference type="PANTHER" id="PTHR34205">
    <property type="entry name" value="TRANSMEMBRANE PROTEIN"/>
    <property type="match status" value="1"/>
</dbReference>
<keyword evidence="1" id="KW-1133">Transmembrane helix</keyword>
<dbReference type="InterPro" id="IPR009305">
    <property type="entry name" value="Mpo1-like"/>
</dbReference>
<evidence type="ECO:0000256" key="1">
    <source>
        <dbReference type="SAM" id="Phobius"/>
    </source>
</evidence>
<dbReference type="PANTHER" id="PTHR34205:SF2">
    <property type="entry name" value="DUF962 DOMAIN-CONTAINING PROTEIN"/>
    <property type="match status" value="1"/>
</dbReference>
<accession>A0ABT8A7U1</accession>
<evidence type="ECO:0000313" key="2">
    <source>
        <dbReference type="EMBL" id="MDN3565765.1"/>
    </source>
</evidence>
<protein>
    <submittedName>
        <fullName evidence="2">DUF962 domain-containing protein</fullName>
    </submittedName>
</protein>
<keyword evidence="3" id="KW-1185">Reference proteome</keyword>
<name>A0ABT8A7U1_9PROT</name>
<gene>
    <name evidence="2" type="ORF">QWZ14_15455</name>
</gene>
<comment type="caution">
    <text evidence="2">The sequence shown here is derived from an EMBL/GenBank/DDBJ whole genome shotgun (WGS) entry which is preliminary data.</text>
</comment>
<dbReference type="Proteomes" id="UP001529369">
    <property type="component" value="Unassembled WGS sequence"/>
</dbReference>
<keyword evidence="1" id="KW-0472">Membrane</keyword>
<dbReference type="EMBL" id="JAUFPN010000153">
    <property type="protein sequence ID" value="MDN3565765.1"/>
    <property type="molecule type" value="Genomic_DNA"/>
</dbReference>
<keyword evidence="1" id="KW-0812">Transmembrane</keyword>
<evidence type="ECO:0000313" key="3">
    <source>
        <dbReference type="Proteomes" id="UP001529369"/>
    </source>
</evidence>
<reference evidence="3" key="1">
    <citation type="journal article" date="2019" name="Int. J. Syst. Evol. Microbiol.">
        <title>The Global Catalogue of Microorganisms (GCM) 10K type strain sequencing project: providing services to taxonomists for standard genome sequencing and annotation.</title>
        <authorList>
            <consortium name="The Broad Institute Genomics Platform"/>
            <consortium name="The Broad Institute Genome Sequencing Center for Infectious Disease"/>
            <person name="Wu L."/>
            <person name="Ma J."/>
        </authorList>
    </citation>
    <scope>NUCLEOTIDE SEQUENCE [LARGE SCALE GENOMIC DNA]</scope>
    <source>
        <strain evidence="3">CECT 7131</strain>
    </source>
</reference>
<organism evidence="2 3">
    <name type="scientific">Paeniroseomonas aquatica</name>
    <dbReference type="NCBI Taxonomy" id="373043"/>
    <lineage>
        <taxon>Bacteria</taxon>
        <taxon>Pseudomonadati</taxon>
        <taxon>Pseudomonadota</taxon>
        <taxon>Alphaproteobacteria</taxon>
        <taxon>Acetobacterales</taxon>
        <taxon>Acetobacteraceae</taxon>
        <taxon>Paeniroseomonas</taxon>
    </lineage>
</organism>